<reference evidence="3 4" key="1">
    <citation type="submission" date="2018-07" db="EMBL/GenBank/DDBJ databases">
        <title>Genomic Encyclopedia of Type Strains, Phase III (KMG-III): the genomes of soil and plant-associated and newly described type strains.</title>
        <authorList>
            <person name="Whitman W."/>
        </authorList>
    </citation>
    <scope>NUCLEOTIDE SEQUENCE [LARGE SCALE GENOMIC DNA]</scope>
    <source>
        <strain evidence="3 4">CECT 8575</strain>
    </source>
</reference>
<protein>
    <submittedName>
        <fullName evidence="3">Putative membrane protein</fullName>
    </submittedName>
</protein>
<proteinExistence type="predicted"/>
<keyword evidence="2" id="KW-0812">Transmembrane</keyword>
<feature type="coiled-coil region" evidence="1">
    <location>
        <begin position="417"/>
        <end position="444"/>
    </location>
</feature>
<keyword evidence="4" id="KW-1185">Reference proteome</keyword>
<dbReference type="Proteomes" id="UP000253495">
    <property type="component" value="Unassembled WGS sequence"/>
</dbReference>
<gene>
    <name evidence="3" type="ORF">DFQ14_102454</name>
</gene>
<accession>A0A368VZ89</accession>
<organism evidence="3 4">
    <name type="scientific">Halopolyspora algeriensis</name>
    <dbReference type="NCBI Taxonomy" id="1500506"/>
    <lineage>
        <taxon>Bacteria</taxon>
        <taxon>Bacillati</taxon>
        <taxon>Actinomycetota</taxon>
        <taxon>Actinomycetes</taxon>
        <taxon>Actinomycetes incertae sedis</taxon>
        <taxon>Halopolyspora</taxon>
    </lineage>
</organism>
<comment type="caution">
    <text evidence="3">The sequence shown here is derived from an EMBL/GenBank/DDBJ whole genome shotgun (WGS) entry which is preliminary data.</text>
</comment>
<keyword evidence="1" id="KW-0175">Coiled coil</keyword>
<evidence type="ECO:0000313" key="4">
    <source>
        <dbReference type="Proteomes" id="UP000253495"/>
    </source>
</evidence>
<feature type="transmembrane region" description="Helical" evidence="2">
    <location>
        <begin position="122"/>
        <end position="143"/>
    </location>
</feature>
<feature type="transmembrane region" description="Helical" evidence="2">
    <location>
        <begin position="30"/>
        <end position="51"/>
    </location>
</feature>
<dbReference type="OrthoDB" id="4661324at2"/>
<feature type="transmembrane region" description="Helical" evidence="2">
    <location>
        <begin position="77"/>
        <end position="101"/>
    </location>
</feature>
<dbReference type="InterPro" id="IPR018723">
    <property type="entry name" value="DUF2254_membrane"/>
</dbReference>
<evidence type="ECO:0000313" key="3">
    <source>
        <dbReference type="EMBL" id="RCW46152.1"/>
    </source>
</evidence>
<sequence>MDEFTDGNNTARKRNRPRQRNRVEYALREFLFLPLLILAVWIALAIVAIVLDRNKGMWGQAVCQGLTMVVPPEISTVVLSTITPGLITIISIIFFVLLMAVQHESSSYTPVVLDQFLRRRSNRLFFGTFVGLTVYCLMTLALVPPNEAVLASTLALVLGVVTFTLLLVFVYTTVDQMRPSSAVWTIQGIALRSRAAQQPLLARCRREPHLPDAPATRVTADLIGYVVHIDDGVLARALRRVDGPVEIEFRIAMGSHLVPGSVIAEVRGADPGQRHQLADAVLDAVLLGRMRDLGHDTAYAVDHLGSMAWSAAAASGDPQGAQVAVATLHGLLVRLRVSESFSAESFGGPLPVVYNDRLLGKILDALTSVIAACGSSGQHQTCSNAIMTLADVLPVLDSEHRNIAVDRLQRVLPTARNQLFTSEMEQAFERMRQAMQEARLYESAQRIAQIVEQLHRSHRLGDPEEE</sequence>
<dbReference type="Pfam" id="PF10011">
    <property type="entry name" value="DUF2254"/>
    <property type="match status" value="1"/>
</dbReference>
<name>A0A368VZ89_9ACTN</name>
<keyword evidence="2" id="KW-1133">Transmembrane helix</keyword>
<evidence type="ECO:0000256" key="1">
    <source>
        <dbReference type="SAM" id="Coils"/>
    </source>
</evidence>
<dbReference type="AlphaFoldDB" id="A0A368VZ89"/>
<keyword evidence="2" id="KW-0472">Membrane</keyword>
<evidence type="ECO:0000256" key="2">
    <source>
        <dbReference type="SAM" id="Phobius"/>
    </source>
</evidence>
<feature type="transmembrane region" description="Helical" evidence="2">
    <location>
        <begin position="149"/>
        <end position="171"/>
    </location>
</feature>
<dbReference type="EMBL" id="QPJC01000002">
    <property type="protein sequence ID" value="RCW46152.1"/>
    <property type="molecule type" value="Genomic_DNA"/>
</dbReference>
<dbReference type="RefSeq" id="WP_114451950.1">
    <property type="nucleotide sequence ID" value="NZ_QPJC01000002.1"/>
</dbReference>